<keyword evidence="2" id="KW-1185">Reference proteome</keyword>
<accession>A0A2P5AKP3</accession>
<dbReference type="AlphaFoldDB" id="A0A2P5AKP3"/>
<evidence type="ECO:0000313" key="2">
    <source>
        <dbReference type="Proteomes" id="UP000237105"/>
    </source>
</evidence>
<dbReference type="EMBL" id="JXTB01000541">
    <property type="protein sequence ID" value="PON37116.1"/>
    <property type="molecule type" value="Genomic_DNA"/>
</dbReference>
<protein>
    <submittedName>
        <fullName evidence="1">Uncharacterized protein</fullName>
    </submittedName>
</protein>
<evidence type="ECO:0000313" key="1">
    <source>
        <dbReference type="EMBL" id="PON37116.1"/>
    </source>
</evidence>
<name>A0A2P5AKP3_PARAD</name>
<dbReference type="Proteomes" id="UP000237105">
    <property type="component" value="Unassembled WGS sequence"/>
</dbReference>
<reference evidence="2" key="1">
    <citation type="submission" date="2016-06" db="EMBL/GenBank/DDBJ databases">
        <title>Parallel loss of symbiosis genes in relatives of nitrogen-fixing non-legume Parasponia.</title>
        <authorList>
            <person name="Van Velzen R."/>
            <person name="Holmer R."/>
            <person name="Bu F."/>
            <person name="Rutten L."/>
            <person name="Van Zeijl A."/>
            <person name="Liu W."/>
            <person name="Santuari L."/>
            <person name="Cao Q."/>
            <person name="Sharma T."/>
            <person name="Shen D."/>
            <person name="Roswanjaya Y."/>
            <person name="Wardhani T."/>
            <person name="Kalhor M.S."/>
            <person name="Jansen J."/>
            <person name="Van den Hoogen J."/>
            <person name="Gungor B."/>
            <person name="Hartog M."/>
            <person name="Hontelez J."/>
            <person name="Verver J."/>
            <person name="Yang W.-C."/>
            <person name="Schijlen E."/>
            <person name="Repin R."/>
            <person name="Schilthuizen M."/>
            <person name="Schranz E."/>
            <person name="Heidstra R."/>
            <person name="Miyata K."/>
            <person name="Fedorova E."/>
            <person name="Kohlen W."/>
            <person name="Bisseling T."/>
            <person name="Smit S."/>
            <person name="Geurts R."/>
        </authorList>
    </citation>
    <scope>NUCLEOTIDE SEQUENCE [LARGE SCALE GENOMIC DNA]</scope>
    <source>
        <strain evidence="2">cv. WU1-14</strain>
    </source>
</reference>
<comment type="caution">
    <text evidence="1">The sequence shown here is derived from an EMBL/GenBank/DDBJ whole genome shotgun (WGS) entry which is preliminary data.</text>
</comment>
<proteinExistence type="predicted"/>
<feature type="non-terminal residue" evidence="1">
    <location>
        <position position="52"/>
    </location>
</feature>
<gene>
    <name evidence="1" type="ORF">PanWU01x14_322790</name>
</gene>
<organism evidence="1 2">
    <name type="scientific">Parasponia andersonii</name>
    <name type="common">Sponia andersonii</name>
    <dbReference type="NCBI Taxonomy" id="3476"/>
    <lineage>
        <taxon>Eukaryota</taxon>
        <taxon>Viridiplantae</taxon>
        <taxon>Streptophyta</taxon>
        <taxon>Embryophyta</taxon>
        <taxon>Tracheophyta</taxon>
        <taxon>Spermatophyta</taxon>
        <taxon>Magnoliopsida</taxon>
        <taxon>eudicotyledons</taxon>
        <taxon>Gunneridae</taxon>
        <taxon>Pentapetalae</taxon>
        <taxon>rosids</taxon>
        <taxon>fabids</taxon>
        <taxon>Rosales</taxon>
        <taxon>Cannabaceae</taxon>
        <taxon>Parasponia</taxon>
    </lineage>
</organism>
<sequence length="52" mass="5863">MATTENGTAAPLPEKKKKTFHCMTMQSPPLLADTDLLDNHTSCWGRTEWIPF</sequence>